<evidence type="ECO:0000256" key="1">
    <source>
        <dbReference type="SAM" id="Coils"/>
    </source>
</evidence>
<dbReference type="AlphaFoldDB" id="A0AAE9JUA5"/>
<evidence type="ECO:0000313" key="2">
    <source>
        <dbReference type="EMBL" id="UMM44455.1"/>
    </source>
</evidence>
<keyword evidence="3" id="KW-1185">Reference proteome</keyword>
<dbReference type="Proteomes" id="UP000829354">
    <property type="component" value="Chromosome X"/>
</dbReference>
<accession>A0AAE9JUA5</accession>
<organism evidence="2 3">
    <name type="scientific">Caenorhabditis briggsae</name>
    <dbReference type="NCBI Taxonomy" id="6238"/>
    <lineage>
        <taxon>Eukaryota</taxon>
        <taxon>Metazoa</taxon>
        <taxon>Ecdysozoa</taxon>
        <taxon>Nematoda</taxon>
        <taxon>Chromadorea</taxon>
        <taxon>Rhabditida</taxon>
        <taxon>Rhabditina</taxon>
        <taxon>Rhabditomorpha</taxon>
        <taxon>Rhabditoidea</taxon>
        <taxon>Rhabditidae</taxon>
        <taxon>Peloderinae</taxon>
        <taxon>Caenorhabditis</taxon>
    </lineage>
</organism>
<proteinExistence type="predicted"/>
<dbReference type="EMBL" id="CP092625">
    <property type="protein sequence ID" value="UMM44455.1"/>
    <property type="molecule type" value="Genomic_DNA"/>
</dbReference>
<name>A0AAE9JUA5_CAEBR</name>
<evidence type="ECO:0000313" key="3">
    <source>
        <dbReference type="Proteomes" id="UP000829354"/>
    </source>
</evidence>
<reference evidence="2 3" key="1">
    <citation type="submission" date="2022-04" db="EMBL/GenBank/DDBJ databases">
        <title>Chromosome-level reference genomes for two strains of Caenorhabditis briggsae: an improved platform for comparative genomics.</title>
        <authorList>
            <person name="Stevens L."/>
            <person name="Andersen E."/>
        </authorList>
    </citation>
    <scope>NUCLEOTIDE SEQUENCE [LARGE SCALE GENOMIC DNA]</scope>
    <source>
        <strain evidence="2">VX34</strain>
        <tissue evidence="2">Whole-organism</tissue>
    </source>
</reference>
<feature type="coiled-coil region" evidence="1">
    <location>
        <begin position="97"/>
        <end position="145"/>
    </location>
</feature>
<sequence length="232" mass="26347">MKCKNNKRKHTTVSQNRTTVCFSCVSNWNVVNLIAQSLWSKCIHFVIDDIFSNFDRGYERIIADITLQDNASTSVAQIRLEVETDLAPLTAQLLAEIDSNHTEMDRLRERIAQLEQAGRSKDDEINRLSAENNRLTNELGGERDEKTRLAGQNTELASINNQHRNKISETREMVGKYKTKLVEEQVELQIGNNNTEDVKIFKFVTNAVQAFQKLEKHLGPATESDGSQLTPV</sequence>
<protein>
    <submittedName>
        <fullName evidence="2">Uncharacterized protein</fullName>
    </submittedName>
</protein>
<gene>
    <name evidence="2" type="ORF">L5515_019601</name>
</gene>
<keyword evidence="1" id="KW-0175">Coiled coil</keyword>